<evidence type="ECO:0000313" key="2">
    <source>
        <dbReference type="EMBL" id="OHA42699.1"/>
    </source>
</evidence>
<accession>A0A1G2P4R2</accession>
<reference evidence="2 3" key="1">
    <citation type="journal article" date="2016" name="Nat. Commun.">
        <title>Thousands of microbial genomes shed light on interconnected biogeochemical processes in an aquifer system.</title>
        <authorList>
            <person name="Anantharaman K."/>
            <person name="Brown C.T."/>
            <person name="Hug L.A."/>
            <person name="Sharon I."/>
            <person name="Castelle C.J."/>
            <person name="Probst A.J."/>
            <person name="Thomas B.C."/>
            <person name="Singh A."/>
            <person name="Wilkins M.J."/>
            <person name="Karaoz U."/>
            <person name="Brodie E.L."/>
            <person name="Williams K.H."/>
            <person name="Hubbard S.S."/>
            <person name="Banfield J.F."/>
        </authorList>
    </citation>
    <scope>NUCLEOTIDE SEQUENCE [LARGE SCALE GENOMIC DNA]</scope>
</reference>
<keyword evidence="1" id="KW-0472">Membrane</keyword>
<evidence type="ECO:0000313" key="3">
    <source>
        <dbReference type="Proteomes" id="UP000177269"/>
    </source>
</evidence>
<organism evidence="2 3">
    <name type="scientific">Candidatus Taylorbacteria bacterium RIFCSPLOWO2_12_FULL_43_20</name>
    <dbReference type="NCBI Taxonomy" id="1802332"/>
    <lineage>
        <taxon>Bacteria</taxon>
        <taxon>Candidatus Tayloriibacteriota</taxon>
    </lineage>
</organism>
<protein>
    <submittedName>
        <fullName evidence="2">Uncharacterized protein</fullName>
    </submittedName>
</protein>
<dbReference type="AlphaFoldDB" id="A0A1G2P4R2"/>
<dbReference type="Proteomes" id="UP000177269">
    <property type="component" value="Unassembled WGS sequence"/>
</dbReference>
<proteinExistence type="predicted"/>
<feature type="transmembrane region" description="Helical" evidence="1">
    <location>
        <begin position="12"/>
        <end position="34"/>
    </location>
</feature>
<comment type="caution">
    <text evidence="2">The sequence shown here is derived from an EMBL/GenBank/DDBJ whole genome shotgun (WGS) entry which is preliminary data.</text>
</comment>
<sequence>MISLNFPELTSYNLWLIFGFVTLFLLFVSSVLIYHWRQYGMKNKNIIIAESIYLAGFFALLVLAFVSLILY</sequence>
<dbReference type="EMBL" id="MHSK01000007">
    <property type="protein sequence ID" value="OHA42699.1"/>
    <property type="molecule type" value="Genomic_DNA"/>
</dbReference>
<gene>
    <name evidence="2" type="ORF">A3G52_02160</name>
</gene>
<keyword evidence="1" id="KW-1133">Transmembrane helix</keyword>
<feature type="transmembrane region" description="Helical" evidence="1">
    <location>
        <begin position="46"/>
        <end position="70"/>
    </location>
</feature>
<name>A0A1G2P4R2_9BACT</name>
<evidence type="ECO:0000256" key="1">
    <source>
        <dbReference type="SAM" id="Phobius"/>
    </source>
</evidence>
<keyword evidence="1" id="KW-0812">Transmembrane</keyword>